<dbReference type="EMBL" id="PP934563">
    <property type="protein sequence ID" value="XDI99221.1"/>
    <property type="molecule type" value="Genomic_DNA"/>
</dbReference>
<accession>A0AB39BZ90</accession>
<proteinExistence type="predicted"/>
<protein>
    <submittedName>
        <fullName evidence="1">Ead/Ea22-like protein</fullName>
    </submittedName>
</protein>
<evidence type="ECO:0000313" key="1">
    <source>
        <dbReference type="EMBL" id="XDI99221.1"/>
    </source>
</evidence>
<sequence>MTNITELAQRARINAECGEHLSPAETMELVEALESEKRICATWRKTAKSTGEKLEKTQAKADIYDMLRDDYGLREKGVGLADFVDWQAKRIAELESRTVIVKLPPKIERNDADGWFMYNCARVGGGAAEWYNKALDDVGAELTAAGIKVEAE</sequence>
<organism evidence="1">
    <name type="scientific">Klebsiella phage RothC</name>
    <dbReference type="NCBI Taxonomy" id="3229748"/>
    <lineage>
        <taxon>Viruses</taxon>
        <taxon>Duplodnaviria</taxon>
        <taxon>Heunggongvirae</taxon>
        <taxon>Uroviricota</taxon>
        <taxon>Caudoviricetes</taxon>
        <taxon>Felixviridae</taxon>
        <taxon>Nakavirus</taxon>
        <taxon>Nakavirus sapi</taxon>
    </lineage>
</organism>
<reference evidence="1" key="1">
    <citation type="submission" date="2024-06" db="EMBL/GenBank/DDBJ databases">
        <title>KlebPhaCol: A community-driven resource for collaborative research in Klebsiella.</title>
        <authorList>
            <person name="Rothschild-Rodriguez D."/>
            <person name="Lambon K.S."/>
            <person name="Nobrega F.L."/>
        </authorList>
    </citation>
    <scope>NUCLEOTIDE SEQUENCE</scope>
</reference>
<name>A0AB39BZ90_9CAUD</name>